<dbReference type="InterPro" id="IPR055414">
    <property type="entry name" value="LRR_R13L4/SHOC2-like"/>
</dbReference>
<evidence type="ECO:0000259" key="4">
    <source>
        <dbReference type="Pfam" id="PF23598"/>
    </source>
</evidence>
<feature type="domain" description="Disease resistance R13L4/SHOC-2-like LRR" evidence="4">
    <location>
        <begin position="706"/>
        <end position="834"/>
    </location>
</feature>
<evidence type="ECO:0000313" key="5">
    <source>
        <dbReference type="EMBL" id="KAH9288707.1"/>
    </source>
</evidence>
<dbReference type="Pfam" id="PF23598">
    <property type="entry name" value="LRR_14"/>
    <property type="match status" value="1"/>
</dbReference>
<dbReference type="OMA" id="PHISHIA"/>
<reference evidence="5 6" key="1">
    <citation type="journal article" date="2021" name="Nat. Plants">
        <title>The Taxus genome provides insights into paclitaxel biosynthesis.</title>
        <authorList>
            <person name="Xiong X."/>
            <person name="Gou J."/>
            <person name="Liao Q."/>
            <person name="Li Y."/>
            <person name="Zhou Q."/>
            <person name="Bi G."/>
            <person name="Li C."/>
            <person name="Du R."/>
            <person name="Wang X."/>
            <person name="Sun T."/>
            <person name="Guo L."/>
            <person name="Liang H."/>
            <person name="Lu P."/>
            <person name="Wu Y."/>
            <person name="Zhang Z."/>
            <person name="Ro D.K."/>
            <person name="Shang Y."/>
            <person name="Huang S."/>
            <person name="Yan J."/>
        </authorList>
    </citation>
    <scope>NUCLEOTIDE SEQUENCE [LARGE SCALE GENOMIC DNA]</scope>
    <source>
        <strain evidence="5">Ta-2019</strain>
    </source>
</reference>
<dbReference type="Gene3D" id="3.40.50.300">
    <property type="entry name" value="P-loop containing nucleotide triphosphate hydrolases"/>
    <property type="match status" value="1"/>
</dbReference>
<name>A0AA38BSN8_TAXCH</name>
<dbReference type="Gene3D" id="1.10.8.430">
    <property type="entry name" value="Helical domain of apoptotic protease-activating factors"/>
    <property type="match status" value="1"/>
</dbReference>
<keyword evidence="1" id="KW-0677">Repeat</keyword>
<dbReference type="PANTHER" id="PTHR36766">
    <property type="entry name" value="PLANT BROAD-SPECTRUM MILDEW RESISTANCE PROTEIN RPW8"/>
    <property type="match status" value="1"/>
</dbReference>
<dbReference type="InterPro" id="IPR027417">
    <property type="entry name" value="P-loop_NTPase"/>
</dbReference>
<dbReference type="InterPro" id="IPR032675">
    <property type="entry name" value="LRR_dom_sf"/>
</dbReference>
<dbReference type="SUPFAM" id="SSF52540">
    <property type="entry name" value="P-loop containing nucleoside triphosphate hydrolases"/>
    <property type="match status" value="1"/>
</dbReference>
<dbReference type="SUPFAM" id="SSF52058">
    <property type="entry name" value="L domain-like"/>
    <property type="match status" value="1"/>
</dbReference>
<dbReference type="EMBL" id="JAHRHJ020003813">
    <property type="protein sequence ID" value="KAH9288707.1"/>
    <property type="molecule type" value="Genomic_DNA"/>
</dbReference>
<dbReference type="Proteomes" id="UP000824469">
    <property type="component" value="Unassembled WGS sequence"/>
</dbReference>
<evidence type="ECO:0000259" key="3">
    <source>
        <dbReference type="Pfam" id="PF00931"/>
    </source>
</evidence>
<dbReference type="PANTHER" id="PTHR36766:SF30">
    <property type="entry name" value="TIR-NBS TYPE DISEASE RESISTANCE PROTEIN-RELATED"/>
    <property type="match status" value="1"/>
</dbReference>
<dbReference type="GO" id="GO:0043531">
    <property type="term" value="F:ADP binding"/>
    <property type="evidence" value="ECO:0007669"/>
    <property type="project" value="InterPro"/>
</dbReference>
<dbReference type="GO" id="GO:0006952">
    <property type="term" value="P:defense response"/>
    <property type="evidence" value="ECO:0007669"/>
    <property type="project" value="UniProtKB-KW"/>
</dbReference>
<sequence length="902" mass="102035">YWSATTMEEQLQKTRKQIREIRSSLTFTGVTHIARNLTLRSHPSPFNLLDFKPVGIEKQISEVEKLLDMSGSDPAVAVILQGFGGVGKTTLAAAVIQNLDLVSTDFKFCRVIIDEKAPDQTTHILKLQRNIILDFEGKKYDLRDADDGRRQIQRAMENKCCFLFVDNVVETNCIKQLLPKHLMPASEMSKIRILITSRGNDLRPVLGMNKCKEYDVKTLSPEASKTLLRSTIVEDVNEAHHLFNNEARLIDAVAKACRGVPLLLSVFGNQLKFDREEFSYEAALVALEKGDPDSFAYEDHVADKLLFVYNKMNEEDQETFLDICVYYHNNLWHVVSCIVGERNLETFRRRMLLSKSKSKSDPGEEVIVHDILRLMGSKEAKETRLIHYEELEEVITDESKLRKVKGLDLRDETRLTTLKSSHLNAMQDSLRLPPALKLIYHTLPILDFDAFPNMPLQNLKSLERLYLIPKKPLILAQGLELPASLKFLYLIRCKQVPKAFGHLTALEKVNLDECDMEALPKGFTKLIKLSKLSMNGCTNLTSLSEGFGSLSSLTSLNLVGCTRLEGLPVDCGELRALESLFMRGCENLRALSDEFGRLSSLHELDLTGCINLQRLPESFGKLFLQKLQLESLVSLEKLPESIGNLPCLKDLRLISCNSLSSLPDSFVRLKTLEILHIKSCIKLNAMPKDFGQLSSLIELVVEDCPKLKELPHGIETLPALKILTLKRCKSLENLPAGFGELTSLEELTLEVLMISTLPHGFQGFTKLKKLYIYFCPKLESVVNEFENLSSLRRLLIRNCNMLEGKTMDKIMKLQHCYYLNINNSEKLVQQWKEMVQQKEEYPIIVCTSNTLSEEERQRATRIGLLGGQCIELNSSKDGCIENPSMPVFKDTTSVAVIGLHSP</sequence>
<dbReference type="AlphaFoldDB" id="A0AA38BSN8"/>
<comment type="caution">
    <text evidence="5">The sequence shown here is derived from an EMBL/GenBank/DDBJ whole genome shotgun (WGS) entry which is preliminary data.</text>
</comment>
<keyword evidence="2" id="KW-0611">Plant defense</keyword>
<evidence type="ECO:0000313" key="6">
    <source>
        <dbReference type="Proteomes" id="UP000824469"/>
    </source>
</evidence>
<evidence type="ECO:0000256" key="2">
    <source>
        <dbReference type="ARBA" id="ARBA00022821"/>
    </source>
</evidence>
<dbReference type="InterPro" id="IPR042197">
    <property type="entry name" value="Apaf_helical"/>
</dbReference>
<evidence type="ECO:0008006" key="7">
    <source>
        <dbReference type="Google" id="ProtNLM"/>
    </source>
</evidence>
<evidence type="ECO:0000256" key="1">
    <source>
        <dbReference type="ARBA" id="ARBA00022737"/>
    </source>
</evidence>
<protein>
    <recommendedName>
        <fullName evidence="7">NB-ARC domain-containing protein</fullName>
    </recommendedName>
</protein>
<dbReference type="PRINTS" id="PR00364">
    <property type="entry name" value="DISEASERSIST"/>
</dbReference>
<dbReference type="InterPro" id="IPR002182">
    <property type="entry name" value="NB-ARC"/>
</dbReference>
<keyword evidence="6" id="KW-1185">Reference proteome</keyword>
<feature type="non-terminal residue" evidence="5">
    <location>
        <position position="1"/>
    </location>
</feature>
<gene>
    <name evidence="5" type="ORF">KI387_032824</name>
</gene>
<accession>A0AA38BSN8</accession>
<feature type="domain" description="NB-ARC" evidence="3">
    <location>
        <begin position="57"/>
        <end position="233"/>
    </location>
</feature>
<dbReference type="Pfam" id="PF00931">
    <property type="entry name" value="NB-ARC"/>
    <property type="match status" value="1"/>
</dbReference>
<organism evidence="5 6">
    <name type="scientific">Taxus chinensis</name>
    <name type="common">Chinese yew</name>
    <name type="synonym">Taxus wallichiana var. chinensis</name>
    <dbReference type="NCBI Taxonomy" id="29808"/>
    <lineage>
        <taxon>Eukaryota</taxon>
        <taxon>Viridiplantae</taxon>
        <taxon>Streptophyta</taxon>
        <taxon>Embryophyta</taxon>
        <taxon>Tracheophyta</taxon>
        <taxon>Spermatophyta</taxon>
        <taxon>Pinopsida</taxon>
        <taxon>Pinidae</taxon>
        <taxon>Conifers II</taxon>
        <taxon>Cupressales</taxon>
        <taxon>Taxaceae</taxon>
        <taxon>Taxus</taxon>
    </lineage>
</organism>
<dbReference type="Gene3D" id="3.80.10.10">
    <property type="entry name" value="Ribonuclease Inhibitor"/>
    <property type="match status" value="2"/>
</dbReference>
<proteinExistence type="predicted"/>